<dbReference type="KEGG" id="tvi:Thivi_3283"/>
<dbReference type="HOGENOM" id="CLU_020478_0_0_6"/>
<dbReference type="SUPFAM" id="SSF48452">
    <property type="entry name" value="TPR-like"/>
    <property type="match status" value="1"/>
</dbReference>
<organism evidence="1 2">
    <name type="scientific">Thiocystis violascens (strain ATCC 17096 / DSM 198 / 6111)</name>
    <name type="common">Chromatium violascens</name>
    <dbReference type="NCBI Taxonomy" id="765911"/>
    <lineage>
        <taxon>Bacteria</taxon>
        <taxon>Pseudomonadati</taxon>
        <taxon>Pseudomonadota</taxon>
        <taxon>Gammaproteobacteria</taxon>
        <taxon>Chromatiales</taxon>
        <taxon>Chromatiaceae</taxon>
        <taxon>Thiocystis</taxon>
    </lineage>
</organism>
<keyword evidence="2" id="KW-1185">Reference proteome</keyword>
<evidence type="ECO:0008006" key="3">
    <source>
        <dbReference type="Google" id="ProtNLM"/>
    </source>
</evidence>
<dbReference type="Proteomes" id="UP000006062">
    <property type="component" value="Chromosome"/>
</dbReference>
<dbReference type="eggNOG" id="COG0457">
    <property type="taxonomic scope" value="Bacteria"/>
</dbReference>
<sequence>MTTKADLMTREAQCKSAADFATLAQAALTIDADYAKTLLERAEAQCQMPADYLAAAEGAVAAGLTDYAGDLYGQAEDACFDALEKAALGASLARTGIDPAKGRALIEEAAGEAKKLGEFLTLSGYAKESLGDEALAATLLAKVEAQAKTLADYLDLARTLSAEGNAGAARAFYQKAARHLDGMTETVAYAKGYLDTFSDRDAARKVLDNAETDCQFPKDFAALAAGYKALFEDGDKVAELMEQAAEFAMSGEEHLDLATAYWTLLGDRDKSVAAYRRALPEVNDKGQLLELGGFIAAKVGDPALAKQFYAKAEERMSAAAERLKLAEAVIADTGDKAYAAEVYGRAADALTQPNDLLSVAAEVVDRLGETARATAIYRKAMAGMTDLGQHLKLLDAVAAKLGDQAFAREILVKSSELASGTPALLDLGKRALAVLGDREMARAWFAKAEEQVTSVGEMKSLVAAVKTDFAEDADWLAVVEEKLAKREANQEKYAVFQDAEKGANTAVKTLKLIDAMMAELDDRFYARKLLLDAQKKLDEEGWDFSKARKLVASVSQHLGDSDWAIRLLKDAAGRVQGFANVIQIAESAAELLPDREQARVLVRELLEDWERQLAGLSERTAYDFSKLAAVKGRLLGDRDGAAAALEQAAEQASNHFAFAELARVARELGLEETVKALLEKAAERCGSASEAHQLANRLLESGFGQEPVRALYAGIKGRLTAAEQLQWTDGIVDLFGDRAWAEREFAELAGATQGTDALRVQRRRQQRVARTN</sequence>
<dbReference type="AlphaFoldDB" id="I3YDT9"/>
<protein>
    <recommendedName>
        <fullName evidence="3">Tetratricopeptide repeat protein</fullName>
    </recommendedName>
</protein>
<evidence type="ECO:0000313" key="2">
    <source>
        <dbReference type="Proteomes" id="UP000006062"/>
    </source>
</evidence>
<name>I3YDT9_THIV6</name>
<accession>I3YDT9</accession>
<dbReference type="RefSeq" id="WP_014779566.1">
    <property type="nucleotide sequence ID" value="NC_018012.1"/>
</dbReference>
<reference evidence="1 2" key="1">
    <citation type="submission" date="2012-06" db="EMBL/GenBank/DDBJ databases">
        <title>Complete sequence of Thiocystis violascens DSM 198.</title>
        <authorList>
            <consortium name="US DOE Joint Genome Institute"/>
            <person name="Lucas S."/>
            <person name="Han J."/>
            <person name="Lapidus A."/>
            <person name="Cheng J.-F."/>
            <person name="Goodwin L."/>
            <person name="Pitluck S."/>
            <person name="Peters L."/>
            <person name="Ovchinnikova G."/>
            <person name="Teshima H."/>
            <person name="Detter J.C."/>
            <person name="Han C."/>
            <person name="Tapia R."/>
            <person name="Land M."/>
            <person name="Hauser L."/>
            <person name="Kyrpides N."/>
            <person name="Ivanova N."/>
            <person name="Pagani I."/>
            <person name="Vogl K."/>
            <person name="Liu Z."/>
            <person name="Frigaard N.-U."/>
            <person name="Bryant D."/>
            <person name="Woyke T."/>
        </authorList>
    </citation>
    <scope>NUCLEOTIDE SEQUENCE [LARGE SCALE GENOMIC DNA]</scope>
    <source>
        <strain evidence="2">ATCC 17096 / DSM 198 / 6111</strain>
    </source>
</reference>
<dbReference type="InterPro" id="IPR011990">
    <property type="entry name" value="TPR-like_helical_dom_sf"/>
</dbReference>
<dbReference type="Gene3D" id="1.25.40.10">
    <property type="entry name" value="Tetratricopeptide repeat domain"/>
    <property type="match status" value="1"/>
</dbReference>
<dbReference type="STRING" id="765911.Thivi_3283"/>
<proteinExistence type="predicted"/>
<dbReference type="OrthoDB" id="8553427at2"/>
<evidence type="ECO:0000313" key="1">
    <source>
        <dbReference type="EMBL" id="AFL75157.1"/>
    </source>
</evidence>
<dbReference type="EMBL" id="CP003154">
    <property type="protein sequence ID" value="AFL75157.1"/>
    <property type="molecule type" value="Genomic_DNA"/>
</dbReference>
<gene>
    <name evidence="1" type="ordered locus">Thivi_3283</name>
</gene>